<proteinExistence type="predicted"/>
<accession>A0A1H6G6Z5</accession>
<reference evidence="2" key="1">
    <citation type="submission" date="2016-10" db="EMBL/GenBank/DDBJ databases">
        <authorList>
            <person name="Varghese N."/>
            <person name="Submissions S."/>
        </authorList>
    </citation>
    <scope>NUCLEOTIDE SEQUENCE [LARGE SCALE GENOMIC DNA]</scope>
    <source>
        <strain evidence="2">CGMCC 1.8981</strain>
    </source>
</reference>
<dbReference type="EMBL" id="FNWL01000006">
    <property type="protein sequence ID" value="SEH18103.1"/>
    <property type="molecule type" value="Genomic_DNA"/>
</dbReference>
<evidence type="ECO:0000313" key="1">
    <source>
        <dbReference type="EMBL" id="SEH18103.1"/>
    </source>
</evidence>
<evidence type="ECO:0000313" key="2">
    <source>
        <dbReference type="Proteomes" id="UP000199112"/>
    </source>
</evidence>
<dbReference type="AlphaFoldDB" id="A0A1H6G6Z5"/>
<dbReference type="Proteomes" id="UP000199112">
    <property type="component" value="Unassembled WGS sequence"/>
</dbReference>
<keyword evidence="2" id="KW-1185">Reference proteome</keyword>
<protein>
    <submittedName>
        <fullName evidence="1">Uncharacterized protein</fullName>
    </submittedName>
</protein>
<organism evidence="1 2">
    <name type="scientific">Natronorubrum sediminis</name>
    <dbReference type="NCBI Taxonomy" id="640943"/>
    <lineage>
        <taxon>Archaea</taxon>
        <taxon>Methanobacteriati</taxon>
        <taxon>Methanobacteriota</taxon>
        <taxon>Stenosarchaea group</taxon>
        <taxon>Halobacteria</taxon>
        <taxon>Halobacteriales</taxon>
        <taxon>Natrialbaceae</taxon>
        <taxon>Natronorubrum</taxon>
    </lineage>
</organism>
<name>A0A1H6G6Z5_9EURY</name>
<gene>
    <name evidence="1" type="ORF">SAMN04487967_3629</name>
</gene>
<sequence>MIANSYLFEILAAGLDVQITGLHSTLQQVADRHRSYRDGISESAIKTEAANESSRLRTLLAACSMLMVERLRFFANLPHNQIMCFHATESMLNTM</sequence>